<dbReference type="Proteomes" id="UP000000763">
    <property type="component" value="Chromosome 7"/>
</dbReference>
<organism evidence="2 3">
    <name type="scientific">Oryza sativa subsp. japonica</name>
    <name type="common">Rice</name>
    <dbReference type="NCBI Taxonomy" id="39947"/>
    <lineage>
        <taxon>Eukaryota</taxon>
        <taxon>Viridiplantae</taxon>
        <taxon>Streptophyta</taxon>
        <taxon>Embryophyta</taxon>
        <taxon>Tracheophyta</taxon>
        <taxon>Spermatophyta</taxon>
        <taxon>Magnoliopsida</taxon>
        <taxon>Liliopsida</taxon>
        <taxon>Poales</taxon>
        <taxon>Poaceae</taxon>
        <taxon>BOP clade</taxon>
        <taxon>Oryzoideae</taxon>
        <taxon>Oryzeae</taxon>
        <taxon>Oryzinae</taxon>
        <taxon>Oryza</taxon>
        <taxon>Oryza sativa</taxon>
    </lineage>
</organism>
<dbReference type="EMBL" id="AP003765">
    <property type="protein sequence ID" value="BAC19937.1"/>
    <property type="molecule type" value="Genomic_DNA"/>
</dbReference>
<dbReference type="AlphaFoldDB" id="Q8H5P7"/>
<accession>Q8H5P7</accession>
<sequence length="135" mass="15895">MAVDEVNNVGEEKKEEKKLRKWRMPQEQIDLILSWSPEPARPPRYDVDIGRLQISDALKERLRRVDADDAVAKREMDRYHKEQQEWCEIDDDDNPCTCGCAYAADHEEEEEEEEQEGDDDCYEDETEEKKICSGN</sequence>
<gene>
    <name evidence="2" type="primary">OJ1003_C06.123</name>
</gene>
<feature type="compositionally biased region" description="Acidic residues" evidence="1">
    <location>
        <begin position="106"/>
        <end position="126"/>
    </location>
</feature>
<feature type="region of interest" description="Disordered" evidence="1">
    <location>
        <begin position="105"/>
        <end position="135"/>
    </location>
</feature>
<evidence type="ECO:0000256" key="1">
    <source>
        <dbReference type="SAM" id="MobiDB-lite"/>
    </source>
</evidence>
<reference evidence="3" key="2">
    <citation type="journal article" date="2008" name="Nucleic Acids Res.">
        <title>The rice annotation project database (RAP-DB): 2008 update.</title>
        <authorList>
            <consortium name="The rice annotation project (RAP)"/>
        </authorList>
    </citation>
    <scope>GENOME REANNOTATION</scope>
    <source>
        <strain evidence="3">cv. Nipponbare</strain>
    </source>
</reference>
<name>Q8H5P7_ORYSJ</name>
<evidence type="ECO:0000313" key="2">
    <source>
        <dbReference type="EMBL" id="BAC19937.1"/>
    </source>
</evidence>
<proteinExistence type="predicted"/>
<reference evidence="3" key="1">
    <citation type="journal article" date="2005" name="Nature">
        <title>The map-based sequence of the rice genome.</title>
        <authorList>
            <consortium name="International rice genome sequencing project (IRGSP)"/>
            <person name="Matsumoto T."/>
            <person name="Wu J."/>
            <person name="Kanamori H."/>
            <person name="Katayose Y."/>
            <person name="Fujisawa M."/>
            <person name="Namiki N."/>
            <person name="Mizuno H."/>
            <person name="Yamamoto K."/>
            <person name="Antonio B.A."/>
            <person name="Baba T."/>
            <person name="Sakata K."/>
            <person name="Nagamura Y."/>
            <person name="Aoki H."/>
            <person name="Arikawa K."/>
            <person name="Arita K."/>
            <person name="Bito T."/>
            <person name="Chiden Y."/>
            <person name="Fujitsuka N."/>
            <person name="Fukunaka R."/>
            <person name="Hamada M."/>
            <person name="Harada C."/>
            <person name="Hayashi A."/>
            <person name="Hijishita S."/>
            <person name="Honda M."/>
            <person name="Hosokawa S."/>
            <person name="Ichikawa Y."/>
            <person name="Idonuma A."/>
            <person name="Iijima M."/>
            <person name="Ikeda M."/>
            <person name="Ikeno M."/>
            <person name="Ito K."/>
            <person name="Ito S."/>
            <person name="Ito T."/>
            <person name="Ito Y."/>
            <person name="Ito Y."/>
            <person name="Iwabuchi A."/>
            <person name="Kamiya K."/>
            <person name="Karasawa W."/>
            <person name="Kurita K."/>
            <person name="Katagiri S."/>
            <person name="Kikuta A."/>
            <person name="Kobayashi H."/>
            <person name="Kobayashi N."/>
            <person name="Machita K."/>
            <person name="Maehara T."/>
            <person name="Masukawa M."/>
            <person name="Mizubayashi T."/>
            <person name="Mukai Y."/>
            <person name="Nagasaki H."/>
            <person name="Nagata Y."/>
            <person name="Naito S."/>
            <person name="Nakashima M."/>
            <person name="Nakama Y."/>
            <person name="Nakamichi Y."/>
            <person name="Nakamura M."/>
            <person name="Meguro A."/>
            <person name="Negishi M."/>
            <person name="Ohta I."/>
            <person name="Ohta T."/>
            <person name="Okamoto M."/>
            <person name="Ono N."/>
            <person name="Saji S."/>
            <person name="Sakaguchi M."/>
            <person name="Sakai K."/>
            <person name="Shibata M."/>
            <person name="Shimokawa T."/>
            <person name="Song J."/>
            <person name="Takazaki Y."/>
            <person name="Terasawa K."/>
            <person name="Tsugane M."/>
            <person name="Tsuji K."/>
            <person name="Ueda S."/>
            <person name="Waki K."/>
            <person name="Yamagata H."/>
            <person name="Yamamoto M."/>
            <person name="Yamamoto S."/>
            <person name="Yamane H."/>
            <person name="Yoshiki S."/>
            <person name="Yoshihara R."/>
            <person name="Yukawa K."/>
            <person name="Zhong H."/>
            <person name="Yano M."/>
            <person name="Yuan Q."/>
            <person name="Ouyang S."/>
            <person name="Liu J."/>
            <person name="Jones K.M."/>
            <person name="Gansberger K."/>
            <person name="Moffat K."/>
            <person name="Hill J."/>
            <person name="Bera J."/>
            <person name="Fadrosh D."/>
            <person name="Jin S."/>
            <person name="Johri S."/>
            <person name="Kim M."/>
            <person name="Overton L."/>
            <person name="Reardon M."/>
            <person name="Tsitrin T."/>
            <person name="Vuong H."/>
            <person name="Weaver B."/>
            <person name="Ciecko A."/>
            <person name="Tallon L."/>
            <person name="Jackson J."/>
            <person name="Pai G."/>
            <person name="Aken S.V."/>
            <person name="Utterback T."/>
            <person name="Reidmuller S."/>
            <person name="Feldblyum T."/>
            <person name="Hsiao J."/>
            <person name="Zismann V."/>
            <person name="Iobst S."/>
            <person name="de Vazeille A.R."/>
            <person name="Buell C.R."/>
            <person name="Ying K."/>
            <person name="Li Y."/>
            <person name="Lu T."/>
            <person name="Huang Y."/>
            <person name="Zhao Q."/>
            <person name="Feng Q."/>
            <person name="Zhang L."/>
            <person name="Zhu J."/>
            <person name="Weng Q."/>
            <person name="Mu J."/>
            <person name="Lu Y."/>
            <person name="Fan D."/>
            <person name="Liu Y."/>
            <person name="Guan J."/>
            <person name="Zhang Y."/>
            <person name="Yu S."/>
            <person name="Liu X."/>
            <person name="Zhang Y."/>
            <person name="Hong G."/>
            <person name="Han B."/>
            <person name="Choisne N."/>
            <person name="Demange N."/>
            <person name="Orjeda G."/>
            <person name="Samain S."/>
            <person name="Cattolico L."/>
            <person name="Pelletier E."/>
            <person name="Couloux A."/>
            <person name="Segurens B."/>
            <person name="Wincker P."/>
            <person name="D'Hont A."/>
            <person name="Scarpelli C."/>
            <person name="Weissenbach J."/>
            <person name="Salanoubat M."/>
            <person name="Quetier F."/>
            <person name="Yu Y."/>
            <person name="Kim H.R."/>
            <person name="Rambo T."/>
            <person name="Currie J."/>
            <person name="Collura K."/>
            <person name="Luo M."/>
            <person name="Yang T."/>
            <person name="Ammiraju J.S.S."/>
            <person name="Engler F."/>
            <person name="Soderlund C."/>
            <person name="Wing R.A."/>
            <person name="Palmer L.E."/>
            <person name="de la Bastide M."/>
            <person name="Spiegel L."/>
            <person name="Nascimento L."/>
            <person name="Zutavern T."/>
            <person name="O'Shaughnessy A."/>
            <person name="Dike S."/>
            <person name="Dedhia N."/>
            <person name="Preston R."/>
            <person name="Balija V."/>
            <person name="McCombie W.R."/>
            <person name="Chow T."/>
            <person name="Chen H."/>
            <person name="Chung M."/>
            <person name="Chen C."/>
            <person name="Shaw J."/>
            <person name="Wu H."/>
            <person name="Hsiao K."/>
            <person name="Chao Y."/>
            <person name="Chu M."/>
            <person name="Cheng C."/>
            <person name="Hour A."/>
            <person name="Lee P."/>
            <person name="Lin S."/>
            <person name="Lin Y."/>
            <person name="Liou J."/>
            <person name="Liu S."/>
            <person name="Hsing Y."/>
            <person name="Raghuvanshi S."/>
            <person name="Mohanty A."/>
            <person name="Bharti A.K."/>
            <person name="Gaur A."/>
            <person name="Gupta V."/>
            <person name="Kumar D."/>
            <person name="Ravi V."/>
            <person name="Vij S."/>
            <person name="Kapur A."/>
            <person name="Khurana P."/>
            <person name="Khurana P."/>
            <person name="Khurana J.P."/>
            <person name="Tyagi A.K."/>
            <person name="Gaikwad K."/>
            <person name="Singh A."/>
            <person name="Dalal V."/>
            <person name="Srivastava S."/>
            <person name="Dixit A."/>
            <person name="Pal A.K."/>
            <person name="Ghazi I.A."/>
            <person name="Yadav M."/>
            <person name="Pandit A."/>
            <person name="Bhargava A."/>
            <person name="Sureshbabu K."/>
            <person name="Batra K."/>
            <person name="Sharma T.R."/>
            <person name="Mohapatra T."/>
            <person name="Singh N.K."/>
            <person name="Messing J."/>
            <person name="Nelson A.B."/>
            <person name="Fuks G."/>
            <person name="Kavchok S."/>
            <person name="Keizer G."/>
            <person name="Linton E."/>
            <person name="Llaca V."/>
            <person name="Song R."/>
            <person name="Tanyolac B."/>
            <person name="Young S."/>
            <person name="Ho-Il K."/>
            <person name="Hahn J.H."/>
            <person name="Sangsakoo G."/>
            <person name="Vanavichit A."/>
            <person name="de Mattos Luiz.A.T."/>
            <person name="Zimmer P.D."/>
            <person name="Malone G."/>
            <person name="Dellagostin O."/>
            <person name="de Oliveira A.C."/>
            <person name="Bevan M."/>
            <person name="Bancroft I."/>
            <person name="Minx P."/>
            <person name="Cordum H."/>
            <person name="Wilson R."/>
            <person name="Cheng Z."/>
            <person name="Jin W."/>
            <person name="Jiang J."/>
            <person name="Leong S.A."/>
            <person name="Iwama H."/>
            <person name="Gojobori T."/>
            <person name="Itoh T."/>
            <person name="Niimura Y."/>
            <person name="Fujii Y."/>
            <person name="Habara T."/>
            <person name="Sakai H."/>
            <person name="Sato Y."/>
            <person name="Wilson G."/>
            <person name="Kumar K."/>
            <person name="McCouch S."/>
            <person name="Juretic N."/>
            <person name="Hoen D."/>
            <person name="Wright S."/>
            <person name="Bruskiewich R."/>
            <person name="Bureau T."/>
            <person name="Miyao A."/>
            <person name="Hirochika H."/>
            <person name="Nishikawa T."/>
            <person name="Kadowaki K."/>
            <person name="Sugiura M."/>
            <person name="Burr B."/>
            <person name="Sasaki T."/>
        </authorList>
    </citation>
    <scope>NUCLEOTIDE SEQUENCE [LARGE SCALE GENOMIC DNA]</scope>
    <source>
        <strain evidence="3">cv. Nipponbare</strain>
    </source>
</reference>
<protein>
    <submittedName>
        <fullName evidence="2">Uncharacterized protein</fullName>
    </submittedName>
</protein>
<evidence type="ECO:0000313" key="3">
    <source>
        <dbReference type="Proteomes" id="UP000000763"/>
    </source>
</evidence>